<dbReference type="InterPro" id="IPR052819">
    <property type="entry name" value="Chromatin_regulatory_protein"/>
</dbReference>
<feature type="region of interest" description="Disordered" evidence="5">
    <location>
        <begin position="421"/>
        <end position="589"/>
    </location>
</feature>
<keyword evidence="1" id="KW-0479">Metal-binding</keyword>
<sequence length="1218" mass="133118">IQSPYRVSDPTTTTRPTASCAHVQRTKENCRIEGSSFREAVTRTRSAKKGGSLPSKPPSQSQSQSKDANHVFFALQAHSIALLEPTPPLELRWLEPPVQNKPSFQEAGLIRGGVVENMAPLGTMPKTAALKKAPLCAESSPPVSASTVKRIVLKKPFSPASVGAAVPVITTPSATATPPDITRMSSSEATGAMEDVTASALLSPTSHLALPLPIMDDMDDDDYVPKKSKARRVSHNPHTDTSSASATPIHPRRQSHRHRSARSSPAPPILDPTPDPTPVPRSPTHSETPSFHGLAREPDDKEQANKIVEIAVEEALRHFRYPTAWALRLLYDENSGDPHFVSMIEDIYYQRATTKTIRKFRRLISEKKKEGKKENKGCYYFVPPSAEGEGRLTPHKPEPAPYEKLIKMEFASLLRDSASDVEVDADGHVSKKRKTEEDEERVTLVNQADAHPDRTTTTNGGGSHRQRNGVHHHSHHARGGLAKGKSPRGKKTRSGSVSSTSSLSSVPDDAIDDYDDFMDSVDGDPGGSRMEDEDAEGNNAQIPAGSMQPISAEQAKPAVKKQIVSPNPALEQNTPTTTHHPRSRDSSMPAAVITTATTTNTNGTPHHHTSQPIPALKFQSRFGDFDESTDTFIRKKLSRKSETAVNTKSASLDSFVRDPLELDELPHEPVLPVLPVLPPAPPPEHARLSRTPAPALTGRAARAAKRNHDEFDDASSPTASSFRADFEPSSARNSRAATPTNPRSSKPRGGLRVKTSPMKKKGTSAGIPRGHGERPSPVGNGMPNNQDDNDDSCYTCGGNGELVCCDGCTFSFHFTCIDPPMDEGRIPDEWFCNECQIRYNPPLVDEHQGIFGPLVACLQRKNPRAFRLPEPIREYFEGVRTGAEGEYEEAALPKPKTTKKNAEEAFDFFKLRNGDKAVLCHQCHKGAADNRPIIPCSVCGLNWHLECLSPPLALPPIIRTWRCPCHVDDLLSDLPARLAPAHKYRKIKNMPVIEQGYSRGLANNGWIEIEEDDSDDDDEAAWKENKAFGRVFRVSAKGIKHDFISRVHQNRGDSNFRSRIVADPASAVASKLPRLEEQRAALTLLQLAEGQGDGVHQLAQATIFRASSAAVSMMAQDHAQRIANDSLVNADIATLETVLAQADALKQRVARILEGRTNHGRHDKLDTELKALTPSSISHEDSTVVDELKLDLGSSQDTEKAQDTDYAKSTLDSGMEID</sequence>
<feature type="non-terminal residue" evidence="7">
    <location>
        <position position="1"/>
    </location>
</feature>
<feature type="domain" description="PHD-type" evidence="6">
    <location>
        <begin position="790"/>
        <end position="838"/>
    </location>
</feature>
<dbReference type="EMBL" id="SKBN01000010">
    <property type="protein sequence ID" value="TGJ87744.1"/>
    <property type="molecule type" value="Genomic_DNA"/>
</dbReference>
<evidence type="ECO:0000256" key="2">
    <source>
        <dbReference type="ARBA" id="ARBA00022771"/>
    </source>
</evidence>
<feature type="region of interest" description="Disordered" evidence="5">
    <location>
        <begin position="220"/>
        <end position="302"/>
    </location>
</feature>
<dbReference type="GO" id="GO:0032221">
    <property type="term" value="C:Rpd3S complex"/>
    <property type="evidence" value="ECO:0007669"/>
    <property type="project" value="TreeGrafter"/>
</dbReference>
<dbReference type="GO" id="GO:0006357">
    <property type="term" value="P:regulation of transcription by RNA polymerase II"/>
    <property type="evidence" value="ECO:0007669"/>
    <property type="project" value="TreeGrafter"/>
</dbReference>
<feature type="region of interest" description="Disordered" evidence="5">
    <location>
        <begin position="681"/>
        <end position="785"/>
    </location>
</feature>
<feature type="compositionally biased region" description="Acidic residues" evidence="5">
    <location>
        <begin position="509"/>
        <end position="522"/>
    </location>
</feature>
<dbReference type="SUPFAM" id="SSF57903">
    <property type="entry name" value="FYVE/PHD zinc finger"/>
    <property type="match status" value="2"/>
</dbReference>
<feature type="compositionally biased region" description="Low complexity" evidence="5">
    <location>
        <begin position="494"/>
        <end position="508"/>
    </location>
</feature>
<evidence type="ECO:0000313" key="7">
    <source>
        <dbReference type="EMBL" id="TGJ87744.1"/>
    </source>
</evidence>
<evidence type="ECO:0000256" key="1">
    <source>
        <dbReference type="ARBA" id="ARBA00022723"/>
    </source>
</evidence>
<dbReference type="Gene3D" id="2.30.30.1150">
    <property type="match status" value="1"/>
</dbReference>
<feature type="compositionally biased region" description="Polar residues" evidence="5">
    <location>
        <begin position="730"/>
        <end position="744"/>
    </location>
</feature>
<proteinExistence type="predicted"/>
<evidence type="ECO:0000256" key="3">
    <source>
        <dbReference type="ARBA" id="ARBA00022833"/>
    </source>
</evidence>
<feature type="compositionally biased region" description="Polar residues" evidence="5">
    <location>
        <begin position="1"/>
        <end position="17"/>
    </location>
</feature>
<feature type="compositionally biased region" description="Pro residues" evidence="5">
    <location>
        <begin position="265"/>
        <end position="281"/>
    </location>
</feature>
<feature type="compositionally biased region" description="Basic residues" evidence="5">
    <location>
        <begin position="250"/>
        <end position="261"/>
    </location>
</feature>
<dbReference type="InterPro" id="IPR013083">
    <property type="entry name" value="Znf_RING/FYVE/PHD"/>
</dbReference>
<dbReference type="PROSITE" id="PS50016">
    <property type="entry name" value="ZF_PHD_2"/>
    <property type="match status" value="1"/>
</dbReference>
<dbReference type="SMART" id="SM00249">
    <property type="entry name" value="PHD"/>
    <property type="match status" value="2"/>
</dbReference>
<comment type="caution">
    <text evidence="7">The sequence shown here is derived from an EMBL/GenBank/DDBJ whole genome shotgun (WGS) entry which is preliminary data.</text>
</comment>
<keyword evidence="3" id="KW-0862">Zinc</keyword>
<evidence type="ECO:0000313" key="8">
    <source>
        <dbReference type="Proteomes" id="UP000297716"/>
    </source>
</evidence>
<dbReference type="InterPro" id="IPR019786">
    <property type="entry name" value="Zinc_finger_PHD-type_CS"/>
</dbReference>
<feature type="region of interest" description="Disordered" evidence="5">
    <location>
        <begin position="1"/>
        <end position="66"/>
    </location>
</feature>
<evidence type="ECO:0000259" key="6">
    <source>
        <dbReference type="PROSITE" id="PS50016"/>
    </source>
</evidence>
<feature type="compositionally biased region" description="Basic residues" evidence="5">
    <location>
        <begin position="464"/>
        <end position="478"/>
    </location>
</feature>
<evidence type="ECO:0000256" key="5">
    <source>
        <dbReference type="SAM" id="MobiDB-lite"/>
    </source>
</evidence>
<dbReference type="STRING" id="37992.A0A4Z0YUJ1"/>
<dbReference type="Gene3D" id="3.30.40.10">
    <property type="entry name" value="Zinc/RING finger domain, C3HC4 (zinc finger)"/>
    <property type="match status" value="1"/>
</dbReference>
<dbReference type="InterPro" id="IPR011011">
    <property type="entry name" value="Znf_FYVE_PHD"/>
</dbReference>
<dbReference type="Proteomes" id="UP000297716">
    <property type="component" value="Unassembled WGS sequence"/>
</dbReference>
<feature type="compositionally biased region" description="Basic residues" evidence="5">
    <location>
        <begin position="226"/>
        <end position="235"/>
    </location>
</feature>
<dbReference type="InterPro" id="IPR019787">
    <property type="entry name" value="Znf_PHD-finger"/>
</dbReference>
<feature type="compositionally biased region" description="Low complexity" evidence="5">
    <location>
        <begin position="49"/>
        <end position="66"/>
    </location>
</feature>
<dbReference type="PANTHER" id="PTHR47636:SF1">
    <property type="entry name" value="TRANSCRIPTIONAL REGULATORY PROTEIN RCO1"/>
    <property type="match status" value="1"/>
</dbReference>
<dbReference type="GO" id="GO:0008270">
    <property type="term" value="F:zinc ion binding"/>
    <property type="evidence" value="ECO:0007669"/>
    <property type="project" value="UniProtKB-KW"/>
</dbReference>
<feature type="region of interest" description="Disordered" evidence="5">
    <location>
        <begin position="1194"/>
        <end position="1218"/>
    </location>
</feature>
<accession>A0A4Z0YUJ1</accession>
<dbReference type="PANTHER" id="PTHR47636">
    <property type="entry name" value="TRANSCRIPTIONAL REGULATORY PROTEIN RCO1"/>
    <property type="match status" value="1"/>
</dbReference>
<dbReference type="InterPro" id="IPR001965">
    <property type="entry name" value="Znf_PHD"/>
</dbReference>
<reference evidence="7 8" key="1">
    <citation type="submission" date="2019-03" db="EMBL/GenBank/DDBJ databases">
        <title>Draft genome sequence of Xylaria hypoxylon DSM 108379, a ubiquitous saprotrophic-parasitic fungi on hardwood.</title>
        <authorList>
            <person name="Buettner E."/>
            <person name="Leonhardt S."/>
            <person name="Gebauer A.M."/>
            <person name="Liers C."/>
            <person name="Hofrichter M."/>
            <person name="Kellner H."/>
        </authorList>
    </citation>
    <scope>NUCLEOTIDE SEQUENCE [LARGE SCALE GENOMIC DNA]</scope>
    <source>
        <strain evidence="7 8">DSM 108379</strain>
    </source>
</reference>
<feature type="compositionally biased region" description="Basic and acidic residues" evidence="5">
    <location>
        <begin position="1197"/>
        <end position="1206"/>
    </location>
</feature>
<dbReference type="Pfam" id="PF00628">
    <property type="entry name" value="PHD"/>
    <property type="match status" value="1"/>
</dbReference>
<dbReference type="CDD" id="cd15535">
    <property type="entry name" value="PHD1_Rco1"/>
    <property type="match status" value="1"/>
</dbReference>
<protein>
    <recommendedName>
        <fullName evidence="6">PHD-type domain-containing protein</fullName>
    </recommendedName>
</protein>
<dbReference type="OrthoDB" id="5876363at2759"/>
<feature type="compositionally biased region" description="Basic residues" evidence="5">
    <location>
        <begin position="745"/>
        <end position="762"/>
    </location>
</feature>
<feature type="compositionally biased region" description="Low complexity" evidence="5">
    <location>
        <begin position="690"/>
        <end position="701"/>
    </location>
</feature>
<evidence type="ECO:0000256" key="4">
    <source>
        <dbReference type="PROSITE-ProRule" id="PRU00146"/>
    </source>
</evidence>
<keyword evidence="2 4" id="KW-0863">Zinc-finger</keyword>
<dbReference type="AlphaFoldDB" id="A0A4Z0YUJ1"/>
<dbReference type="PROSITE" id="PS01359">
    <property type="entry name" value="ZF_PHD_1"/>
    <property type="match status" value="1"/>
</dbReference>
<dbReference type="CDD" id="cd15534">
    <property type="entry name" value="PHD2_PHF12_Rco1"/>
    <property type="match status" value="1"/>
</dbReference>
<organism evidence="7 8">
    <name type="scientific">Xylaria hypoxylon</name>
    <dbReference type="NCBI Taxonomy" id="37992"/>
    <lineage>
        <taxon>Eukaryota</taxon>
        <taxon>Fungi</taxon>
        <taxon>Dikarya</taxon>
        <taxon>Ascomycota</taxon>
        <taxon>Pezizomycotina</taxon>
        <taxon>Sordariomycetes</taxon>
        <taxon>Xylariomycetidae</taxon>
        <taxon>Xylariales</taxon>
        <taxon>Xylariaceae</taxon>
        <taxon>Xylaria</taxon>
    </lineage>
</organism>
<gene>
    <name evidence="7" type="ORF">E0Z10_g993</name>
</gene>
<name>A0A4Z0YUJ1_9PEZI</name>
<keyword evidence="8" id="KW-1185">Reference proteome</keyword>